<dbReference type="GO" id="GO:0044231">
    <property type="term" value="C:host cell presynaptic membrane"/>
    <property type="evidence" value="ECO:0007669"/>
    <property type="project" value="UniProtKB-KW"/>
</dbReference>
<evidence type="ECO:0000256" key="3">
    <source>
        <dbReference type="ARBA" id="ARBA00022483"/>
    </source>
</evidence>
<keyword evidence="5" id="KW-1052">Target cell membrane</keyword>
<keyword evidence="8" id="KW-0638">Presynaptic neurotoxin</keyword>
<keyword evidence="3" id="KW-0268">Exocytosis</keyword>
<comment type="caution">
    <text evidence="10">The sequence shown here is derived from an EMBL/GenBank/DDBJ whole genome shotgun (WGS) entry which is preliminary data.</text>
</comment>
<dbReference type="GO" id="GO:0006887">
    <property type="term" value="P:exocytosis"/>
    <property type="evidence" value="ECO:0007669"/>
    <property type="project" value="UniProtKB-KW"/>
</dbReference>
<evidence type="ECO:0000256" key="4">
    <source>
        <dbReference type="ARBA" id="ARBA00022525"/>
    </source>
</evidence>
<evidence type="ECO:0000313" key="10">
    <source>
        <dbReference type="EMBL" id="GBL80454.1"/>
    </source>
</evidence>
<keyword evidence="4" id="KW-0964">Secreted</keyword>
<evidence type="ECO:0000256" key="2">
    <source>
        <dbReference type="ARBA" id="ARBA00004613"/>
    </source>
</evidence>
<dbReference type="GO" id="GO:0044218">
    <property type="term" value="C:other organism cell membrane"/>
    <property type="evidence" value="ECO:0007669"/>
    <property type="project" value="UniProtKB-KW"/>
</dbReference>
<dbReference type="GO" id="GO:0005576">
    <property type="term" value="C:extracellular region"/>
    <property type="evidence" value="ECO:0007669"/>
    <property type="project" value="UniProtKB-SubCell"/>
</dbReference>
<evidence type="ECO:0000256" key="9">
    <source>
        <dbReference type="ARBA" id="ARBA00023298"/>
    </source>
</evidence>
<dbReference type="SUPFAM" id="SSF48403">
    <property type="entry name" value="Ankyrin repeat"/>
    <property type="match status" value="1"/>
</dbReference>
<evidence type="ECO:0000313" key="11">
    <source>
        <dbReference type="Proteomes" id="UP000499080"/>
    </source>
</evidence>
<dbReference type="Gene3D" id="1.25.40.20">
    <property type="entry name" value="Ankyrin repeat-containing domain"/>
    <property type="match status" value="1"/>
</dbReference>
<keyword evidence="7" id="KW-0528">Neurotoxin</keyword>
<dbReference type="EMBL" id="BGPR01000021">
    <property type="protein sequence ID" value="GBL80454.1"/>
    <property type="molecule type" value="Genomic_DNA"/>
</dbReference>
<evidence type="ECO:0000256" key="6">
    <source>
        <dbReference type="ARBA" id="ARBA00022656"/>
    </source>
</evidence>
<dbReference type="Proteomes" id="UP000499080">
    <property type="component" value="Unassembled WGS sequence"/>
</dbReference>
<evidence type="ECO:0000256" key="1">
    <source>
        <dbReference type="ARBA" id="ARBA00004175"/>
    </source>
</evidence>
<dbReference type="InterPro" id="IPR002110">
    <property type="entry name" value="Ankyrin_rpt"/>
</dbReference>
<keyword evidence="11" id="KW-1185">Reference proteome</keyword>
<dbReference type="InterPro" id="IPR036770">
    <property type="entry name" value="Ankyrin_rpt-contain_sf"/>
</dbReference>
<keyword evidence="6" id="KW-0800">Toxin</keyword>
<organism evidence="10 11">
    <name type="scientific">Araneus ventricosus</name>
    <name type="common">Orbweaver spider</name>
    <name type="synonym">Epeira ventricosa</name>
    <dbReference type="NCBI Taxonomy" id="182803"/>
    <lineage>
        <taxon>Eukaryota</taxon>
        <taxon>Metazoa</taxon>
        <taxon>Ecdysozoa</taxon>
        <taxon>Arthropoda</taxon>
        <taxon>Chelicerata</taxon>
        <taxon>Arachnida</taxon>
        <taxon>Araneae</taxon>
        <taxon>Araneomorphae</taxon>
        <taxon>Entelegynae</taxon>
        <taxon>Araneoidea</taxon>
        <taxon>Araneidae</taxon>
        <taxon>Araneus</taxon>
    </lineage>
</organism>
<accession>A0A4Y2AN90</accession>
<gene>
    <name evidence="10" type="ORF">AVEN_92345_1</name>
</gene>
<keyword evidence="9" id="KW-1053">Target membrane</keyword>
<name>A0A4Y2AN90_ARAVE</name>
<reference evidence="10 11" key="1">
    <citation type="journal article" date="2019" name="Sci. Rep.">
        <title>Orb-weaving spider Araneus ventricosus genome elucidates the spidroin gene catalogue.</title>
        <authorList>
            <person name="Kono N."/>
            <person name="Nakamura H."/>
            <person name="Ohtoshi R."/>
            <person name="Moran D.A.P."/>
            <person name="Shinohara A."/>
            <person name="Yoshida Y."/>
            <person name="Fujiwara M."/>
            <person name="Mori M."/>
            <person name="Tomita M."/>
            <person name="Arakawa K."/>
        </authorList>
    </citation>
    <scope>NUCLEOTIDE SEQUENCE [LARGE SCALE GENOMIC DNA]</scope>
</reference>
<evidence type="ECO:0000256" key="5">
    <source>
        <dbReference type="ARBA" id="ARBA00022537"/>
    </source>
</evidence>
<dbReference type="GO" id="GO:0090729">
    <property type="term" value="F:toxin activity"/>
    <property type="evidence" value="ECO:0007669"/>
    <property type="project" value="UniProtKB-KW"/>
</dbReference>
<comment type="subcellular location">
    <subcellularLocation>
        <location evidence="2">Secreted</location>
    </subcellularLocation>
    <subcellularLocation>
        <location evidence="1">Target cell membrane</location>
    </subcellularLocation>
</comment>
<proteinExistence type="predicted"/>
<evidence type="ECO:0000256" key="8">
    <source>
        <dbReference type="ARBA" id="ARBA00023028"/>
    </source>
</evidence>
<dbReference type="Pfam" id="PF13637">
    <property type="entry name" value="Ank_4"/>
    <property type="match status" value="1"/>
</dbReference>
<dbReference type="AlphaFoldDB" id="A0A4Y2AN90"/>
<sequence>MRKINFAFYLPKYLRYFSSDRWYSVAKSNRFSAFLRTSACRNVFIHANRFPYLFGNFAVSKKSVFNRAAYLALIYACCSSTSLGDQLLRAAKIGNEKEVRRLVKSGADVNQRHPYGWTPLQVAAMNGNTRFVC</sequence>
<protein>
    <submittedName>
        <fullName evidence="10">Uncharacterized protein</fullName>
    </submittedName>
</protein>
<keyword evidence="9" id="KW-0472">Membrane</keyword>
<evidence type="ECO:0000256" key="7">
    <source>
        <dbReference type="ARBA" id="ARBA00022699"/>
    </source>
</evidence>